<dbReference type="AlphaFoldDB" id="Q4T915"/>
<dbReference type="InterPro" id="IPR011019">
    <property type="entry name" value="KIND_dom"/>
</dbReference>
<protein>
    <submittedName>
        <fullName evidence="3">(spotted green pufferfish) hypothetical protein</fullName>
    </submittedName>
</protein>
<evidence type="ECO:0000256" key="1">
    <source>
        <dbReference type="ARBA" id="ARBA00022737"/>
    </source>
</evidence>
<feature type="domain" description="KIND" evidence="2">
    <location>
        <begin position="5"/>
        <end position="166"/>
    </location>
</feature>
<organism evidence="3">
    <name type="scientific">Tetraodon nigroviridis</name>
    <name type="common">Spotted green pufferfish</name>
    <name type="synonym">Chelonodon nigroviridis</name>
    <dbReference type="NCBI Taxonomy" id="99883"/>
    <lineage>
        <taxon>Eukaryota</taxon>
        <taxon>Metazoa</taxon>
        <taxon>Chordata</taxon>
        <taxon>Craniata</taxon>
        <taxon>Vertebrata</taxon>
        <taxon>Euteleostomi</taxon>
        <taxon>Actinopterygii</taxon>
        <taxon>Neopterygii</taxon>
        <taxon>Teleostei</taxon>
        <taxon>Neoteleostei</taxon>
        <taxon>Acanthomorphata</taxon>
        <taxon>Eupercaria</taxon>
        <taxon>Tetraodontiformes</taxon>
        <taxon>Tetradontoidea</taxon>
        <taxon>Tetraodontidae</taxon>
        <taxon>Tetraodon</taxon>
    </lineage>
</organism>
<dbReference type="SMART" id="SM00750">
    <property type="entry name" value="KIND"/>
    <property type="match status" value="1"/>
</dbReference>
<proteinExistence type="predicted"/>
<dbReference type="Gene3D" id="1.10.510.10">
    <property type="entry name" value="Transferase(Phosphotransferase) domain 1"/>
    <property type="match status" value="1"/>
</dbReference>
<accession>Q4T915</accession>
<dbReference type="PROSITE" id="PS51377">
    <property type="entry name" value="KIND"/>
    <property type="match status" value="1"/>
</dbReference>
<dbReference type="EMBL" id="CAAE01007659">
    <property type="protein sequence ID" value="CAF90617.1"/>
    <property type="molecule type" value="Genomic_DNA"/>
</dbReference>
<evidence type="ECO:0000313" key="3">
    <source>
        <dbReference type="EMBL" id="CAF90617.1"/>
    </source>
</evidence>
<sequence length="212" mass="23700">MGTFVTLAEVLEARGSPLDEDEVWCLLLATTEALLDISQKGSGNMCNVLSPGSVLLSDNGNLAFKSCARYENVASFRAPEVQQGLTSFSRNAAEKPVHLSSELEGLLLSMCEDVASRRTDLLTVLETCGLRHRASMLPPAERLIRKLVEEVYRTSQRESYSSWQQLNRSPCSQYMDSNRNSTSKSLSQFESTISLNEKKVKVSQNVRYYLYI</sequence>
<keyword evidence="1" id="KW-0677">Repeat</keyword>
<comment type="caution">
    <text evidence="3">The sequence shown here is derived from an EMBL/GenBank/DDBJ whole genome shotgun (WGS) entry which is preliminary data.</text>
</comment>
<gene>
    <name evidence="3" type="ORF">GSTENG00004965001</name>
</gene>
<dbReference type="InterPro" id="IPR052074">
    <property type="entry name" value="NonRcpt_TyrProt_Phosphatase"/>
</dbReference>
<dbReference type="KEGG" id="tng:GSTEN00004965G001"/>
<reference evidence="3" key="2">
    <citation type="submission" date="2004-02" db="EMBL/GenBank/DDBJ databases">
        <authorList>
            <consortium name="Genoscope"/>
            <consortium name="Whitehead Institute Centre for Genome Research"/>
        </authorList>
    </citation>
    <scope>NUCLEOTIDE SEQUENCE</scope>
</reference>
<name>Q4T915_TETNG</name>
<reference evidence="3" key="1">
    <citation type="journal article" date="2004" name="Nature">
        <title>Genome duplication in the teleost fish Tetraodon nigroviridis reveals the early vertebrate proto-karyotype.</title>
        <authorList>
            <person name="Jaillon O."/>
            <person name="Aury J.-M."/>
            <person name="Brunet F."/>
            <person name="Petit J.-L."/>
            <person name="Stange-Thomann N."/>
            <person name="Mauceli E."/>
            <person name="Bouneau L."/>
            <person name="Fischer C."/>
            <person name="Ozouf-Costaz C."/>
            <person name="Bernot A."/>
            <person name="Nicaud S."/>
            <person name="Jaffe D."/>
            <person name="Fisher S."/>
            <person name="Lutfalla G."/>
            <person name="Dossat C."/>
            <person name="Segurens B."/>
            <person name="Dasilva C."/>
            <person name="Salanoubat M."/>
            <person name="Levy M."/>
            <person name="Boudet N."/>
            <person name="Castellano S."/>
            <person name="Anthouard V."/>
            <person name="Jubin C."/>
            <person name="Castelli V."/>
            <person name="Katinka M."/>
            <person name="Vacherie B."/>
            <person name="Biemont C."/>
            <person name="Skalli Z."/>
            <person name="Cattolico L."/>
            <person name="Poulain J."/>
            <person name="De Berardinis V."/>
            <person name="Cruaud C."/>
            <person name="Duprat S."/>
            <person name="Brottier P."/>
            <person name="Coutanceau J.-P."/>
            <person name="Gouzy J."/>
            <person name="Parra G."/>
            <person name="Lardier G."/>
            <person name="Chapple C."/>
            <person name="McKernan K.J."/>
            <person name="McEwan P."/>
            <person name="Bosak S."/>
            <person name="Kellis M."/>
            <person name="Volff J.-N."/>
            <person name="Guigo R."/>
            <person name="Zody M.C."/>
            <person name="Mesirov J."/>
            <person name="Lindblad-Toh K."/>
            <person name="Birren B."/>
            <person name="Nusbaum C."/>
            <person name="Kahn D."/>
            <person name="Robinson-Rechavi M."/>
            <person name="Laudet V."/>
            <person name="Schachter V."/>
            <person name="Quetier F."/>
            <person name="Saurin W."/>
            <person name="Scarpelli C."/>
            <person name="Wincker P."/>
            <person name="Lander E.S."/>
            <person name="Weissenbach J."/>
            <person name="Roest Crollius H."/>
        </authorList>
    </citation>
    <scope>NUCLEOTIDE SEQUENCE [LARGE SCALE GENOMIC DNA]</scope>
</reference>
<evidence type="ECO:0000259" key="2">
    <source>
        <dbReference type="PROSITE" id="PS51377"/>
    </source>
</evidence>
<dbReference type="PANTHER" id="PTHR46900:SF4">
    <property type="entry name" value="FERM AND PDZ DOMAIN CONTAINING 2"/>
    <property type="match status" value="1"/>
</dbReference>
<dbReference type="OrthoDB" id="165498at2759"/>
<dbReference type="PANTHER" id="PTHR46900">
    <property type="entry name" value="TYROSINE-PROTEIN PHOSPHATASE NON-RECEPTOR TYPE 13"/>
    <property type="match status" value="1"/>
</dbReference>